<protein>
    <submittedName>
        <fullName evidence="1">HemK2/MTQ2 family protein methyltransferase</fullName>
        <ecNumber evidence="1">2.1.1.-</ecNumber>
    </submittedName>
</protein>
<organism evidence="1 2">
    <name type="scientific">Streptomyces achmelvichensis</name>
    <dbReference type="NCBI Taxonomy" id="3134111"/>
    <lineage>
        <taxon>Bacteria</taxon>
        <taxon>Bacillati</taxon>
        <taxon>Actinomycetota</taxon>
        <taxon>Actinomycetes</taxon>
        <taxon>Kitasatosporales</taxon>
        <taxon>Streptomycetaceae</taxon>
        <taxon>Streptomyces</taxon>
    </lineage>
</organism>
<keyword evidence="2" id="KW-1185">Reference proteome</keyword>
<keyword evidence="1" id="KW-0489">Methyltransferase</keyword>
<name>A0ACC6Q7Q1_9ACTN</name>
<keyword evidence="1" id="KW-0808">Transferase</keyword>
<evidence type="ECO:0000313" key="2">
    <source>
        <dbReference type="Proteomes" id="UP001377168"/>
    </source>
</evidence>
<evidence type="ECO:0000313" key="1">
    <source>
        <dbReference type="EMBL" id="MEJ8639162.1"/>
    </source>
</evidence>
<gene>
    <name evidence="1" type="ORF">WKI67_38030</name>
</gene>
<dbReference type="EMBL" id="JBBKAJ010000022">
    <property type="protein sequence ID" value="MEJ8639162.1"/>
    <property type="molecule type" value="Genomic_DNA"/>
</dbReference>
<comment type="caution">
    <text evidence="1">The sequence shown here is derived from an EMBL/GenBank/DDBJ whole genome shotgun (WGS) entry which is preliminary data.</text>
</comment>
<proteinExistence type="predicted"/>
<dbReference type="EC" id="2.1.1.-" evidence="1"/>
<reference evidence="1" key="1">
    <citation type="submission" date="2024-03" db="EMBL/GenBank/DDBJ databases">
        <title>Novel Streptomyces species of biotechnological and ecological value are a feature of Machair soil.</title>
        <authorList>
            <person name="Prole J.R."/>
            <person name="Goodfellow M."/>
            <person name="Allenby N."/>
            <person name="Ward A.C."/>
        </authorList>
    </citation>
    <scope>NUCLEOTIDE SEQUENCE</scope>
    <source>
        <strain evidence="1">MS2.AVA.5</strain>
    </source>
</reference>
<dbReference type="Proteomes" id="UP001377168">
    <property type="component" value="Unassembled WGS sequence"/>
</dbReference>
<sequence>MLGLVDGTGLGCRVWVPPRVYAPQEDTFLLANALGRLPLTPGAAVLDVGTGTGALALAAARRGARVTAVDRARRAVVTTRVNAALAGLRVEVMRGDLLEPVSHRRFDVVLSNPPYVPAPEPGLPRRGPSLAWDAGHSGRALVDRICDGAAGVLRPGGVLLLVHSALCGVPPTLERLGRAGLHATVEDRRCVPFGPVLSSRRKWLEMRGLIGPGEEKEELVVIRAERAEEAGK</sequence>
<accession>A0ACC6Q7Q1</accession>